<comment type="caution">
    <text evidence="1">The sequence shown here is derived from an EMBL/GenBank/DDBJ whole genome shotgun (WGS) entry which is preliminary data.</text>
</comment>
<organism evidence="1 2">
    <name type="scientific">Pseudidiomarina salinarum</name>
    <dbReference type="NCBI Taxonomy" id="435908"/>
    <lineage>
        <taxon>Bacteria</taxon>
        <taxon>Pseudomonadati</taxon>
        <taxon>Pseudomonadota</taxon>
        <taxon>Gammaproteobacteria</taxon>
        <taxon>Alteromonadales</taxon>
        <taxon>Idiomarinaceae</taxon>
        <taxon>Pseudidiomarina</taxon>
    </lineage>
</organism>
<dbReference type="GO" id="GO:0009055">
    <property type="term" value="F:electron transfer activity"/>
    <property type="evidence" value="ECO:0007669"/>
    <property type="project" value="InterPro"/>
</dbReference>
<name>A0A094L7R6_9GAMM</name>
<dbReference type="RefSeq" id="WP_034775314.1">
    <property type="nucleotide sequence ID" value="NZ_JPER01000003.1"/>
</dbReference>
<dbReference type="Proteomes" id="UP000054363">
    <property type="component" value="Unassembled WGS sequence"/>
</dbReference>
<keyword evidence="2" id="KW-1185">Reference proteome</keyword>
<dbReference type="SUPFAM" id="SSF47175">
    <property type="entry name" value="Cytochromes"/>
    <property type="match status" value="1"/>
</dbReference>
<evidence type="ECO:0000313" key="2">
    <source>
        <dbReference type="Proteomes" id="UP000054363"/>
    </source>
</evidence>
<proteinExistence type="predicted"/>
<dbReference type="EMBL" id="JPER01000003">
    <property type="protein sequence ID" value="KFZ30803.1"/>
    <property type="molecule type" value="Genomic_DNA"/>
</dbReference>
<dbReference type="eggNOG" id="COG3909">
    <property type="taxonomic scope" value="Bacteria"/>
</dbReference>
<dbReference type="InterPro" id="IPR010980">
    <property type="entry name" value="Cyt_c/b562"/>
</dbReference>
<accession>A0A094L7R6</accession>
<dbReference type="GO" id="GO:0022900">
    <property type="term" value="P:electron transport chain"/>
    <property type="evidence" value="ECO:0007669"/>
    <property type="project" value="InterPro"/>
</dbReference>
<reference evidence="1 2" key="1">
    <citation type="submission" date="2014-06" db="EMBL/GenBank/DDBJ databases">
        <title>The draft genome sequence of Idiomarina salinarum ISL-52.</title>
        <authorList>
            <person name="Du J."/>
            <person name="Shao Z."/>
        </authorList>
    </citation>
    <scope>NUCLEOTIDE SEQUENCE [LARGE SCALE GENOMIC DNA]</scope>
    <source>
        <strain evidence="1 2">ISL-52</strain>
    </source>
</reference>
<gene>
    <name evidence="1" type="ORF">IDSA_06855</name>
</gene>
<sequence>MQKPFLLKSIIVTTAVIGVTLSTVSLSAAKSSIDGESMELRKIMNELGQNMQLATDAISREEWLRVAEVGLRIADHPQPPIGEKMRILSFAGSDIGKFKEFDKQTHDAAKAMEAAAKLGDGKAVIDSFSTLQTKCLACHQSFRKEFLEHFYSE</sequence>
<dbReference type="Pfam" id="PF01322">
    <property type="entry name" value="Cytochrom_C_2"/>
    <property type="match status" value="1"/>
</dbReference>
<protein>
    <recommendedName>
        <fullName evidence="3">Cytochrome C</fullName>
    </recommendedName>
</protein>
<dbReference type="STRING" id="435908.IDSA_06855"/>
<evidence type="ECO:0000313" key="1">
    <source>
        <dbReference type="EMBL" id="KFZ30803.1"/>
    </source>
</evidence>
<dbReference type="AlphaFoldDB" id="A0A094L7R6"/>
<dbReference type="Gene3D" id="1.20.120.10">
    <property type="entry name" value="Cytochrome c/b562"/>
    <property type="match status" value="1"/>
</dbReference>
<dbReference type="PROSITE" id="PS51009">
    <property type="entry name" value="CYTCII"/>
    <property type="match status" value="1"/>
</dbReference>
<dbReference type="GO" id="GO:0005506">
    <property type="term" value="F:iron ion binding"/>
    <property type="evidence" value="ECO:0007669"/>
    <property type="project" value="InterPro"/>
</dbReference>
<dbReference type="GO" id="GO:0020037">
    <property type="term" value="F:heme binding"/>
    <property type="evidence" value="ECO:0007669"/>
    <property type="project" value="InterPro"/>
</dbReference>
<evidence type="ECO:0008006" key="3">
    <source>
        <dbReference type="Google" id="ProtNLM"/>
    </source>
</evidence>
<dbReference type="InterPro" id="IPR002321">
    <property type="entry name" value="Cyt_c_II"/>
</dbReference>